<comment type="function">
    <text evidence="6">Scaffold protein component of the PI(3,5)P2 regulatory complex which regulates both the synthesis and turnover of phosphatidylinositol 3,5-bisphosphate (PtdIns(3,5)P2). Pentamerizes into a star-shaped structure and nucleates the assembly of the complex. The pentamer binds a single copy each of PIKFYVE and FIG4 and coordinates both PIKfyve kinase activity and FIG4 phosphatase activity, being required to maintain normal levels of phosphatidylinositol 3-phosphate (PtdIns(3)P) and phosphatidylinositol 5-phosphate (PtdIns(5)P). Plays a role in the biogenesis of endosome carrier vesicles (ECV) / multivesicular bodies (MVB) transport intermediates from early endosomes.</text>
</comment>
<evidence type="ECO:0000313" key="10">
    <source>
        <dbReference type="EMBL" id="KOB69220.1"/>
    </source>
</evidence>
<dbReference type="AlphaFoldDB" id="A0A0L7L1D0"/>
<evidence type="ECO:0000256" key="2">
    <source>
        <dbReference type="ARBA" id="ARBA00010225"/>
    </source>
</evidence>
<name>A0A0L7L1D0_OPEBR</name>
<gene>
    <name evidence="10" type="ORF">OBRU01_12109</name>
</gene>
<comment type="subcellular location">
    <subcellularLocation>
        <location evidence="1">Endomembrane system</location>
    </subcellularLocation>
</comment>
<comment type="similarity">
    <text evidence="2">Belongs to the VAC14 family.</text>
</comment>
<dbReference type="STRING" id="104452.A0A0L7L1D0"/>
<evidence type="ECO:0000256" key="4">
    <source>
        <dbReference type="ARBA" id="ARBA00022737"/>
    </source>
</evidence>
<evidence type="ECO:0000256" key="7">
    <source>
        <dbReference type="ARBA" id="ARBA00047092"/>
    </source>
</evidence>
<evidence type="ECO:0000256" key="3">
    <source>
        <dbReference type="ARBA" id="ARBA00013840"/>
    </source>
</evidence>
<evidence type="ECO:0000256" key="6">
    <source>
        <dbReference type="ARBA" id="ARBA00045654"/>
    </source>
</evidence>
<dbReference type="InterPro" id="IPR026825">
    <property type="entry name" value="Vac14"/>
</dbReference>
<evidence type="ECO:0000259" key="9">
    <source>
        <dbReference type="Pfam" id="PF11916"/>
    </source>
</evidence>
<feature type="region of interest" description="Disordered" evidence="8">
    <location>
        <begin position="695"/>
        <end position="718"/>
    </location>
</feature>
<feature type="domain" description="Vacuolar protein 14 C-terminal Fig4-binding" evidence="9">
    <location>
        <begin position="567"/>
        <end position="657"/>
    </location>
</feature>
<feature type="domain" description="Vacuolar protein 14 C-terminal Fig4-binding" evidence="9">
    <location>
        <begin position="778"/>
        <end position="805"/>
    </location>
</feature>
<dbReference type="Pfam" id="PF12755">
    <property type="entry name" value="Vac14_Fab1_bd"/>
    <property type="match status" value="2"/>
</dbReference>
<accession>A0A0L7L1D0</accession>
<reference evidence="10 11" key="1">
    <citation type="journal article" date="2015" name="Genome Biol. Evol.">
        <title>The genome of winter moth (Operophtera brumata) provides a genomic perspective on sexual dimorphism and phenology.</title>
        <authorList>
            <person name="Derks M.F."/>
            <person name="Smit S."/>
            <person name="Salis L."/>
            <person name="Schijlen E."/>
            <person name="Bossers A."/>
            <person name="Mateman C."/>
            <person name="Pijl A.S."/>
            <person name="de Ridder D."/>
            <person name="Groenen M.A."/>
            <person name="Visser M.E."/>
            <person name="Megens H.J."/>
        </authorList>
    </citation>
    <scope>NUCLEOTIDE SEQUENCE [LARGE SCALE GENOMIC DNA]</scope>
    <source>
        <strain evidence="10">WM2013NL</strain>
        <tissue evidence="10">Head and thorax</tissue>
    </source>
</reference>
<evidence type="ECO:0000313" key="11">
    <source>
        <dbReference type="Proteomes" id="UP000037510"/>
    </source>
</evidence>
<dbReference type="GO" id="GO:0070772">
    <property type="term" value="C:PAS complex"/>
    <property type="evidence" value="ECO:0007669"/>
    <property type="project" value="InterPro"/>
</dbReference>
<evidence type="ECO:0000256" key="5">
    <source>
        <dbReference type="ARBA" id="ARBA00023136"/>
    </source>
</evidence>
<comment type="subunit">
    <text evidence="7">Forms pentamers. Component of the PI(3,5)P2 regulatory complex/PAS complex, at least composed of PIKFYVE, FIG4 and VAC14. VAC14 nucleates the assembly of the complex and serves as a scaffold by pentamerizing into a star-shaped structure, which can bind a single copy each of PIKFYVE and FIG4 and coordinates their activities. Interacts with NOS1.</text>
</comment>
<comment type="caution">
    <text evidence="10">The sequence shown here is derived from an EMBL/GenBank/DDBJ whole genome shotgun (WGS) entry which is preliminary data.</text>
</comment>
<keyword evidence="11" id="KW-1185">Reference proteome</keyword>
<dbReference type="GO" id="GO:0006661">
    <property type="term" value="P:phosphatidylinositol biosynthetic process"/>
    <property type="evidence" value="ECO:0007669"/>
    <property type="project" value="InterPro"/>
</dbReference>
<dbReference type="InterPro" id="IPR016024">
    <property type="entry name" value="ARM-type_fold"/>
</dbReference>
<dbReference type="PANTHER" id="PTHR16023:SF0">
    <property type="entry name" value="PROTEIN VAC14 HOMOLOG"/>
    <property type="match status" value="1"/>
</dbReference>
<evidence type="ECO:0000256" key="1">
    <source>
        <dbReference type="ARBA" id="ARBA00004308"/>
    </source>
</evidence>
<proteinExistence type="inferred from homology"/>
<dbReference type="SUPFAM" id="SSF48371">
    <property type="entry name" value="ARM repeat"/>
    <property type="match status" value="2"/>
</dbReference>
<dbReference type="EMBL" id="JTDY01003648">
    <property type="protein sequence ID" value="KOB69220.1"/>
    <property type="molecule type" value="Genomic_DNA"/>
</dbReference>
<dbReference type="PANTHER" id="PTHR16023">
    <property type="entry name" value="TAX1 BINDING PROTEIN-RELATED"/>
    <property type="match status" value="1"/>
</dbReference>
<keyword evidence="4" id="KW-0677">Repeat</keyword>
<sequence length="905" mass="98991">MSERDYAPLSTACVRGLCDKMYEKRKFAGGEIEKMVKDFSEAKNTSQIRRLIKVLGQDLMSSTNPNVKNGALMGLSSVAVGLGKGCVEYMSELIHPIIACFSESESRVRYQAVEALFNVVKIARGATLAHFPLVFDALARLAADSEPQVRQAAELLDRLVKIARGATLAHFPLVFDALAWLAADSEPQVRQAAELLDGLVKIARGATLAHFPLVFDALVRLAADAEPQVTQAAELLDRLVKIARGATLAHFPLVFDALARLAADSEPQVRQAEELLDRLVKDIVTESTTFEVEGFVSMLRERMYSRAAAARQFVVSWVAVLDAVPAVTLLPHLPDLVDPLFKMLDDPNPEIRRMCDVQLNEFLRSIKKDPSRVDFQAMINILITHAQSPEELLQLTAITWIKEFVELSRAAMLPSAAGVLAAVLPCLAYADEPRKSIRETAATVNFQLTKLVSELPPAAEGAGEEERLNLDAVVSVLIQMLHRSSVHTKVAALDWILHLYNKLPGEMYMETDGVFVSVVGSLTDAADDVVRRALAVLAEICECAPPPDDAPSHQRTGMYMETDDVVRRALAEICEQLCVLLNAEDIYKALSKILLQEKNLKFVATMVDVLNTILLTSAELYDLRLQLRNFNKPATHALFRVLYACWCHSPVSLLALGDLEITVDFLTEVDKLATGAGQRRRRRLRAARSSLRSAHAAAAERRLPRAAPPPAVRARESVPATVSTGAVNGGAAGSELRGALYGVLMLLPQSDAFHALRRRLQCAPASPCLRLGGAAGSELLGALYGVLMLLPQSDAFHALRRRLQCAPASSCLRLGGAAGSKLRGALYGVLMLLPQNDAFHALRRRLQCAPAGPCLRLAEEEVAPESAPPVVFAPLLEEFHRVQAAHRDYKMLDRSRGKLLDKPYS</sequence>
<keyword evidence="5" id="KW-0472">Membrane</keyword>
<organism evidence="10 11">
    <name type="scientific">Operophtera brumata</name>
    <name type="common">Winter moth</name>
    <name type="synonym">Phalaena brumata</name>
    <dbReference type="NCBI Taxonomy" id="104452"/>
    <lineage>
        <taxon>Eukaryota</taxon>
        <taxon>Metazoa</taxon>
        <taxon>Ecdysozoa</taxon>
        <taxon>Arthropoda</taxon>
        <taxon>Hexapoda</taxon>
        <taxon>Insecta</taxon>
        <taxon>Pterygota</taxon>
        <taxon>Neoptera</taxon>
        <taxon>Endopterygota</taxon>
        <taxon>Lepidoptera</taxon>
        <taxon>Glossata</taxon>
        <taxon>Ditrysia</taxon>
        <taxon>Geometroidea</taxon>
        <taxon>Geometridae</taxon>
        <taxon>Larentiinae</taxon>
        <taxon>Operophtera</taxon>
    </lineage>
</organism>
<dbReference type="Pfam" id="PF11916">
    <property type="entry name" value="Vac14_Fig4_bd"/>
    <property type="match status" value="3"/>
</dbReference>
<dbReference type="Gene3D" id="1.25.10.10">
    <property type="entry name" value="Leucine-rich Repeat Variant"/>
    <property type="match status" value="3"/>
</dbReference>
<evidence type="ECO:0000256" key="8">
    <source>
        <dbReference type="SAM" id="MobiDB-lite"/>
    </source>
</evidence>
<dbReference type="Proteomes" id="UP000037510">
    <property type="component" value="Unassembled WGS sequence"/>
</dbReference>
<dbReference type="InterPro" id="IPR021841">
    <property type="entry name" value="VAC14_Fig4p-bd"/>
</dbReference>
<feature type="domain" description="Vacuolar protein 14 C-terminal Fig4-binding" evidence="9">
    <location>
        <begin position="736"/>
        <end position="762"/>
    </location>
</feature>
<protein>
    <recommendedName>
        <fullName evidence="3">Protein VAC14 homolog</fullName>
    </recommendedName>
</protein>
<dbReference type="GO" id="GO:0010008">
    <property type="term" value="C:endosome membrane"/>
    <property type="evidence" value="ECO:0007669"/>
    <property type="project" value="TreeGrafter"/>
</dbReference>
<dbReference type="InterPro" id="IPR011989">
    <property type="entry name" value="ARM-like"/>
</dbReference>